<dbReference type="Pfam" id="PF20231">
    <property type="entry name" value="DUF6589"/>
    <property type="match status" value="1"/>
</dbReference>
<evidence type="ECO:0000313" key="3">
    <source>
        <dbReference type="Proteomes" id="UP000007879"/>
    </source>
</evidence>
<dbReference type="EnsemblMetazoa" id="XM_019995533.1">
    <property type="protein sequence ID" value="XP_019851092.1"/>
    <property type="gene ID" value="LOC109581431"/>
</dbReference>
<dbReference type="AlphaFoldDB" id="A0AAN0J2Y4"/>
<dbReference type="RefSeq" id="XP_019851092.1">
    <property type="nucleotide sequence ID" value="XM_019995533.1"/>
</dbReference>
<dbReference type="GeneID" id="109581431"/>
<sequence length="1031" mass="115732">MANCFLCGALLQAGQRKCLKPMEDELLCVKDILKRKYVFSEEDVGAFLSNGVICRRGKCQTKLAKTVRLRKELENLEREIIDKIGGLIVENGFVSSETGSSSADVVETTADVAQMVTESPHTPQVDSASETNSAGTSSYRQSLLFRTPKRNKKISRVSVLVYNNGKGRLYPLPPSLQSSGRCLGRRNRKSLVNQVMKDKKMRGMIMKKVGIVLQKEIKQLCRSGSCFSNKEISYLETFDWSAVAKEMQAVSPFLFTVLDTSVKKPPGLVRDIAVVFCTAVLVRTHSQRANSIQRLMSLLLYSSHAPKQLYSRLSKVGICLSHRTTTRLIDRIGIGFDASVKEWCSEITKHLWSDRLQVSANLDESPEVNMNTDSPAMCISLEESLAALVNEDESTGEREESDVEGSVAVSITLEDSVVPETEACHTESEMSVKSPSDVASSSSCITQPPFSDVSLLETSGTNDSILNEISPAIVTIPTFKIVGDNVDKYVKPRHETFDRHASSLHYFHSFAVKDRCNMSSFEDNPSLPDLASFSPDLILPNASDLILPNASDYESLIDNYSVLAARIIQKHVPFFKKNVTKVVRHIPHIYSSAMSQPSEVVPLGVLYKNETCHEDMIDIMLHLQSYVPKNSTMEEVHNPATEEIFTIYNDQFHYTLLGGDQLTVERAVGSKKERSNESRGIERLEGFIPVIEDWHAKVALLKAIWKVLYKSSSGTDSCTLFHLRNLLMRRSVTTKIKSDPTACEEFFVLVLEAHILSIALSAFDLESLDDTPKSAIFSKENFLDASSSQRKEIFMSSVKELVSSNVYELVLGKGINENDKVLVYGKELLSLGMLYLEFSDAIKEGDGTRLLCCWKYLLLVFKATNKNKYAVQAATFLLQYNFVCTERMRNQLLWSRTINTSGRRGKNIPMDLHMEHLNRDLKGAIGHLSSNVNKTAIDRIAKSLYKLSIIKANFDKRSEIAEESSYQSTPPLSKDLKQVLDEVMKIDVFKERKGRKHSQFKGMKGNTVGKVKRDEIVMWLKDQFKRMIRTL</sequence>
<keyword evidence="3" id="KW-1185">Reference proteome</keyword>
<reference evidence="2" key="2">
    <citation type="submission" date="2024-06" db="UniProtKB">
        <authorList>
            <consortium name="EnsemblMetazoa"/>
        </authorList>
    </citation>
    <scope>IDENTIFICATION</scope>
</reference>
<evidence type="ECO:0000313" key="2">
    <source>
        <dbReference type="EnsemblMetazoa" id="XP_019851092.1"/>
    </source>
</evidence>
<reference evidence="3" key="1">
    <citation type="journal article" date="2010" name="Nature">
        <title>The Amphimedon queenslandica genome and the evolution of animal complexity.</title>
        <authorList>
            <person name="Srivastava M."/>
            <person name="Simakov O."/>
            <person name="Chapman J."/>
            <person name="Fahey B."/>
            <person name="Gauthier M.E."/>
            <person name="Mitros T."/>
            <person name="Richards G.S."/>
            <person name="Conaco C."/>
            <person name="Dacre M."/>
            <person name="Hellsten U."/>
            <person name="Larroux C."/>
            <person name="Putnam N.H."/>
            <person name="Stanke M."/>
            <person name="Adamska M."/>
            <person name="Darling A."/>
            <person name="Degnan S.M."/>
            <person name="Oakley T.H."/>
            <person name="Plachetzki D.C."/>
            <person name="Zhai Y."/>
            <person name="Adamski M."/>
            <person name="Calcino A."/>
            <person name="Cummins S.F."/>
            <person name="Goodstein D.M."/>
            <person name="Harris C."/>
            <person name="Jackson D.J."/>
            <person name="Leys S.P."/>
            <person name="Shu S."/>
            <person name="Woodcroft B.J."/>
            <person name="Vervoort M."/>
            <person name="Kosik K.S."/>
            <person name="Manning G."/>
            <person name="Degnan B.M."/>
            <person name="Rokhsar D.S."/>
        </authorList>
    </citation>
    <scope>NUCLEOTIDE SEQUENCE [LARGE SCALE GENOMIC DNA]</scope>
</reference>
<proteinExistence type="predicted"/>
<dbReference type="InterPro" id="IPR046496">
    <property type="entry name" value="DUF6589"/>
</dbReference>
<dbReference type="Proteomes" id="UP000007879">
    <property type="component" value="Unassembled WGS sequence"/>
</dbReference>
<organism evidence="2 3">
    <name type="scientific">Amphimedon queenslandica</name>
    <name type="common">Sponge</name>
    <dbReference type="NCBI Taxonomy" id="400682"/>
    <lineage>
        <taxon>Eukaryota</taxon>
        <taxon>Metazoa</taxon>
        <taxon>Porifera</taxon>
        <taxon>Demospongiae</taxon>
        <taxon>Heteroscleromorpha</taxon>
        <taxon>Haplosclerida</taxon>
        <taxon>Niphatidae</taxon>
        <taxon>Amphimedon</taxon>
    </lineage>
</organism>
<protein>
    <recommendedName>
        <fullName evidence="1">DUF6589 domain-containing protein</fullName>
    </recommendedName>
</protein>
<name>A0AAN0J2Y4_AMPQE</name>
<dbReference type="KEGG" id="aqu:109581431"/>
<feature type="domain" description="DUF6589" evidence="1">
    <location>
        <begin position="541"/>
        <end position="963"/>
    </location>
</feature>
<accession>A0AAN0J2Y4</accession>
<evidence type="ECO:0000259" key="1">
    <source>
        <dbReference type="Pfam" id="PF20231"/>
    </source>
</evidence>